<dbReference type="PANTHER" id="PTHR22706">
    <property type="entry name" value="ASSEMBLY FACTOR FOR SPINDLE MICROTUBULES"/>
    <property type="match status" value="1"/>
</dbReference>
<dbReference type="GO" id="GO:0005516">
    <property type="term" value="F:calmodulin binding"/>
    <property type="evidence" value="ECO:0007669"/>
    <property type="project" value="UniProtKB-KW"/>
</dbReference>
<dbReference type="PROSITE" id="PS50021">
    <property type="entry name" value="CH"/>
    <property type="match status" value="2"/>
</dbReference>
<dbReference type="InterPro" id="IPR013783">
    <property type="entry name" value="Ig-like_fold"/>
</dbReference>
<dbReference type="InterPro" id="IPR000048">
    <property type="entry name" value="IQ_motif_EF-hand-BS"/>
</dbReference>
<dbReference type="GO" id="GO:0005737">
    <property type="term" value="C:cytoplasm"/>
    <property type="evidence" value="ECO:0007669"/>
    <property type="project" value="UniProtKB-SubCell"/>
</dbReference>
<evidence type="ECO:0000256" key="6">
    <source>
        <dbReference type="ARBA" id="ARBA00022737"/>
    </source>
</evidence>
<evidence type="ECO:0000256" key="10">
    <source>
        <dbReference type="ARBA" id="ARBA00023242"/>
    </source>
</evidence>
<keyword evidence="15" id="KW-1185">Reference proteome</keyword>
<dbReference type="STRING" id="4781.A0A0P1B3E2"/>
<dbReference type="GO" id="GO:0000278">
    <property type="term" value="P:mitotic cell cycle"/>
    <property type="evidence" value="ECO:0007669"/>
    <property type="project" value="TreeGrafter"/>
</dbReference>
<dbReference type="InterPro" id="IPR036872">
    <property type="entry name" value="CH_dom_sf"/>
</dbReference>
<dbReference type="GO" id="GO:0051301">
    <property type="term" value="P:cell division"/>
    <property type="evidence" value="ECO:0007669"/>
    <property type="project" value="UniProtKB-KW"/>
</dbReference>
<dbReference type="GO" id="GO:0051295">
    <property type="term" value="P:establishment of meiotic spindle localization"/>
    <property type="evidence" value="ECO:0007669"/>
    <property type="project" value="TreeGrafter"/>
</dbReference>
<evidence type="ECO:0000256" key="2">
    <source>
        <dbReference type="ARBA" id="ARBA00004496"/>
    </source>
</evidence>
<keyword evidence="10" id="KW-0539">Nucleus</keyword>
<keyword evidence="7" id="KW-0498">Mitosis</keyword>
<dbReference type="Gene3D" id="1.10.418.10">
    <property type="entry name" value="Calponin-like domain"/>
    <property type="match status" value="2"/>
</dbReference>
<dbReference type="GO" id="GO:0005634">
    <property type="term" value="C:nucleus"/>
    <property type="evidence" value="ECO:0007669"/>
    <property type="project" value="UniProtKB-SubCell"/>
</dbReference>
<sequence>MVGDRDAIQDNYNSVSCTSFDTLDALTSDAIVQQNSHEIAVSLSDKNSDGKENRVPLIGDNWGHPNITMRRRSRKSADLHAFTSNSEPPVSSSILGKRLASNTSLGTFNESEESDFDADRAHRVSLESSKATTHFEARASALHTELLDIGPKTGGSIFASLRVDDYNHIPELHFGSVAVGDRRSRQLIIENTKEIGNARVKYDGHVLISRSSELLQSKTRFKCDLHVCVVGALKSVTLRVTFEPFSSDVGRQVMAMLKFTVNDKHKLQCRAIGDVTPRVPKLSKVIRGESVPDSEVVASKRRRSWKPEEKSGQSTSDMSFTSKISLLNDWEFGTKERPTVGHKRSSSVAIDISPPQNGVKKRKIEPMKALISKTNAGKVYAGSWWKQRQTVYDESWMAKQREGFTKWINYVLLNERLSDCDAQGKHEEQDVRNRFDFSSLRVLTQKRMESKWMQAAVELYQSPSMEDILFNLQDEIGNKGLEFRSDRPVYADVGLQEELINLLNNYHPVWLCLGLYAVLGCQIMKEEKCSLRALFKVTTISLHDAQKNSYNERKMPQILRRIIVKHLIKDSHVAQNYRLVQHLMTPIDGSTADRHDGGNVFINEKKNINGREYFDALTQSFMLKFFMLVMFLDRAIERKNDTFMQFPCLFRIAPKTKKSAFAQAQDVHDRSQDDVVWVKNSQVFLTEFCRLFLANEGRIDKHLKLLGYTLKYEQTSLDEIDLEVTNLYTDLCDGVRLAKLIEALTTRSLSFDKKSGDGRIIRSLSTFLRVPALSLLQKTHNVEICLHYLQDKCGTSIFDTLYSSDSKMDEKLKINGRVRVSASGFAGLQSRVNEQMVKSLAKEIVSGHREKILALLWLLISCFQLQSLVDASTMRREIENVVKRMSFRAKNFFDSQQQIAPLAHTNEHECYTLLLEWCRAVCANYDVEICDFSGSFADGKALCYLLHYYHPMLLSKTDVLPTTSDVRDEKSKDMNEKSLLMNEQRHFAIVNDRIKQLGEVPVLMPQQYNSRNPPDDKMVVTFVCYLQSRLMDSYGEIHAASRLKRWWRSPFIRLRLFRQKSRSARVVQRFWFTSSQKRLAIRQCRKLLRAAYTVKRSVQTFALRKRFIRLRKYVIAIQRAFRLRQHLRDNVIMQEAASVIQIYWQKHFEWTRGKTRILLEVRQQKVAQEKMKLSCFVIEKNWLQYLSKEAARLYRQQLIADRQAAVSIFQAAWRHRKCRFVARKQRQEMWRQLHFAARIFQRAWAFRKIREKMKRRVALQRYEQMLRDKEFQVKRVELKQKVETRAATIVQKVFRGFLLNKREIAATKMACVFRGVKQRQLFHRQKQAIKRIQRNVRVWRRANQLNALKQLYNKFLTYQQMKIQEAQKRSLRLQALKFKVEMRASCRIKTFFRRSRHRKQTCAATIIQASFRGWAARTWYRTLCHCTCLIQRNVRVWRRQNQLRALLLFQKMLLSYRRQQREEEEFLMNLRQDRLRRLRNIVLHRSAFRIQSVYRVYAHRKRMLAAKILQTAFRGFIVRLRYISTYSNLIRIQRAAHAWVARIKFQQRLRMHRAVVRIQKRIRGRNSRRYQFDFYTLKTQLQKLRIHVSCWQIEFWYEKCIRKYRRKRMLVMRAHWTRLSYCLLFKRRTEVNRIETCWRSYRLRKILNDRVEYKYHRNIAAQHMQVWWLELCCKWAERKRRIDEKHQQKIKEIAITMGRTRAERKIALWLREKVVAPHRAHYNFIKAVRRVQASWRGAMVRLYKCTEEITQQRKKLCTMKLVEQEADASTNLSSKSLERLRVEVRDESNAQTKPPQTLGTRLDLALHMLIYGERLQDMLFASYTIEVCTRYSRECCRTCVQLRISSTIFGAIRGLNRSRPHVELLHQLLLVLRNLTMYRRSADKKKKEPLMDTKDAKKRLDVDLRALDTLVDLLHIHRDMHHVFVLSAKVIMYYLERLRPFVSTHEDVNESWSGAEKRLTGLRELLMRKLALYNATASFRRANRISDKSAANNLMRKVDPKTAVSIMEQIMRLVVR</sequence>
<dbReference type="InterPro" id="IPR031549">
    <property type="entry name" value="ASH"/>
</dbReference>
<keyword evidence="3" id="KW-0963">Cytoplasm</keyword>
<keyword evidence="11" id="KW-0131">Cell cycle</keyword>
<dbReference type="SMART" id="SM00015">
    <property type="entry name" value="IQ"/>
    <property type="match status" value="7"/>
</dbReference>
<reference evidence="15" key="1">
    <citation type="submission" date="2014-09" db="EMBL/GenBank/DDBJ databases">
        <authorList>
            <person name="Sharma Rahul"/>
            <person name="Thines Marco"/>
        </authorList>
    </citation>
    <scope>NUCLEOTIDE SEQUENCE [LARGE SCALE GENOMIC DNA]</scope>
</reference>
<dbReference type="Pfam" id="PF00307">
    <property type="entry name" value="CH"/>
    <property type="match status" value="1"/>
</dbReference>
<keyword evidence="8" id="KW-0112">Calmodulin-binding</keyword>
<evidence type="ECO:0000256" key="8">
    <source>
        <dbReference type="ARBA" id="ARBA00022860"/>
    </source>
</evidence>
<dbReference type="PANTHER" id="PTHR22706:SF1">
    <property type="entry name" value="ASSEMBLY FACTOR FOR SPINDLE MICROTUBULES"/>
    <property type="match status" value="1"/>
</dbReference>
<evidence type="ECO:0000256" key="7">
    <source>
        <dbReference type="ARBA" id="ARBA00022776"/>
    </source>
</evidence>
<keyword evidence="6" id="KW-0677">Repeat</keyword>
<dbReference type="RefSeq" id="XP_024585641.1">
    <property type="nucleotide sequence ID" value="XM_024720442.1"/>
</dbReference>
<dbReference type="Gene3D" id="2.60.40.10">
    <property type="entry name" value="Immunoglobulins"/>
    <property type="match status" value="1"/>
</dbReference>
<accession>A0A0P1B3E2</accession>
<dbReference type="PROSITE" id="PS50096">
    <property type="entry name" value="IQ"/>
    <property type="match status" value="4"/>
</dbReference>
<dbReference type="CDD" id="cd21223">
    <property type="entry name" value="CH_ASPM_rpt1"/>
    <property type="match status" value="1"/>
</dbReference>
<dbReference type="GO" id="GO:0000922">
    <property type="term" value="C:spindle pole"/>
    <property type="evidence" value="ECO:0007669"/>
    <property type="project" value="TreeGrafter"/>
</dbReference>
<dbReference type="CDD" id="cd21224">
    <property type="entry name" value="CH_ASPM_rpt2"/>
    <property type="match status" value="1"/>
</dbReference>
<feature type="domain" description="Calponin-homology (CH)" evidence="13">
    <location>
        <begin position="908"/>
        <end position="1031"/>
    </location>
</feature>
<dbReference type="InterPro" id="IPR001715">
    <property type="entry name" value="CH_dom"/>
</dbReference>
<comment type="subcellular location">
    <subcellularLocation>
        <location evidence="2">Cytoplasm</location>
    </subcellularLocation>
    <subcellularLocation>
        <location evidence="1">Nucleus</location>
    </subcellularLocation>
</comment>
<evidence type="ECO:0000256" key="1">
    <source>
        <dbReference type="ARBA" id="ARBA00004123"/>
    </source>
</evidence>
<evidence type="ECO:0000256" key="4">
    <source>
        <dbReference type="ARBA" id="ARBA00022553"/>
    </source>
</evidence>
<protein>
    <submittedName>
        <fullName evidence="14">Microtubule-associated protein Asp</fullName>
    </submittedName>
</protein>
<proteinExistence type="predicted"/>
<organism evidence="14 15">
    <name type="scientific">Plasmopara halstedii</name>
    <name type="common">Downy mildew of sunflower</name>
    <dbReference type="NCBI Taxonomy" id="4781"/>
    <lineage>
        <taxon>Eukaryota</taxon>
        <taxon>Sar</taxon>
        <taxon>Stramenopiles</taxon>
        <taxon>Oomycota</taxon>
        <taxon>Peronosporomycetes</taxon>
        <taxon>Peronosporales</taxon>
        <taxon>Peronosporaceae</taxon>
        <taxon>Plasmopara</taxon>
    </lineage>
</organism>
<dbReference type="OrthoDB" id="2148418at2759"/>
<feature type="region of interest" description="Disordered" evidence="12">
    <location>
        <begin position="296"/>
        <end position="318"/>
    </location>
</feature>
<evidence type="ECO:0000259" key="13">
    <source>
        <dbReference type="PROSITE" id="PS50021"/>
    </source>
</evidence>
<dbReference type="OMA" id="VCYLQSR"/>
<dbReference type="Gene3D" id="1.20.5.190">
    <property type="match status" value="1"/>
</dbReference>
<evidence type="ECO:0000313" key="15">
    <source>
        <dbReference type="Proteomes" id="UP000054928"/>
    </source>
</evidence>
<dbReference type="GO" id="GO:0007051">
    <property type="term" value="P:spindle organization"/>
    <property type="evidence" value="ECO:0007669"/>
    <property type="project" value="TreeGrafter"/>
</dbReference>
<evidence type="ECO:0000256" key="12">
    <source>
        <dbReference type="SAM" id="MobiDB-lite"/>
    </source>
</evidence>
<feature type="domain" description="Calponin-homology (CH)" evidence="13">
    <location>
        <begin position="679"/>
        <end position="864"/>
    </location>
</feature>
<evidence type="ECO:0000313" key="14">
    <source>
        <dbReference type="EMBL" id="CEG49272.1"/>
    </source>
</evidence>
<keyword evidence="5" id="KW-0132">Cell division</keyword>
<dbReference type="Proteomes" id="UP000054928">
    <property type="component" value="Unassembled WGS sequence"/>
</dbReference>
<evidence type="ECO:0000256" key="9">
    <source>
        <dbReference type="ARBA" id="ARBA00023054"/>
    </source>
</evidence>
<feature type="region of interest" description="Disordered" evidence="12">
    <location>
        <begin position="336"/>
        <end position="359"/>
    </location>
</feature>
<dbReference type="InterPro" id="IPR051185">
    <property type="entry name" value="ASPM"/>
</dbReference>
<keyword evidence="9" id="KW-0175">Coiled coil</keyword>
<dbReference type="Pfam" id="PF15780">
    <property type="entry name" value="ASH"/>
    <property type="match status" value="1"/>
</dbReference>
<evidence type="ECO:0000256" key="11">
    <source>
        <dbReference type="ARBA" id="ARBA00023306"/>
    </source>
</evidence>
<keyword evidence="4" id="KW-0597">Phosphoprotein</keyword>
<dbReference type="GeneID" id="36402099"/>
<evidence type="ECO:0000256" key="3">
    <source>
        <dbReference type="ARBA" id="ARBA00022490"/>
    </source>
</evidence>
<name>A0A0P1B3E2_PLAHL</name>
<dbReference type="EMBL" id="CCYD01003042">
    <property type="protein sequence ID" value="CEG49272.1"/>
    <property type="molecule type" value="Genomic_DNA"/>
</dbReference>
<dbReference type="SUPFAM" id="SSF47576">
    <property type="entry name" value="Calponin-homology domain, CH-domain"/>
    <property type="match status" value="1"/>
</dbReference>
<evidence type="ECO:0000256" key="5">
    <source>
        <dbReference type="ARBA" id="ARBA00022618"/>
    </source>
</evidence>